<reference evidence="2" key="1">
    <citation type="submission" date="2019-05" db="EMBL/GenBank/DDBJ databases">
        <title>Flavobacterium profundi sp. nov., isolated from a deep-sea seamount.</title>
        <authorList>
            <person name="Zhang D.-C."/>
        </authorList>
    </citation>
    <scope>NUCLEOTIDE SEQUENCE [LARGE SCALE GENOMIC DNA]</scope>
    <source>
        <strain evidence="2">TP390</strain>
    </source>
</reference>
<dbReference type="RefSeq" id="WP_140998139.1">
    <property type="nucleotide sequence ID" value="NZ_VDCZ01000008.1"/>
</dbReference>
<organism evidence="1 2">
    <name type="scientific">Flavobacterium profundi</name>
    <dbReference type="NCBI Taxonomy" id="1774945"/>
    <lineage>
        <taxon>Bacteria</taxon>
        <taxon>Pseudomonadati</taxon>
        <taxon>Bacteroidota</taxon>
        <taxon>Flavobacteriia</taxon>
        <taxon>Flavobacteriales</taxon>
        <taxon>Flavobacteriaceae</taxon>
        <taxon>Flavobacterium</taxon>
    </lineage>
</organism>
<proteinExistence type="predicted"/>
<gene>
    <name evidence="1" type="ORF">GOQ30_11380</name>
</gene>
<evidence type="ECO:0000313" key="1">
    <source>
        <dbReference type="EMBL" id="MVO09760.1"/>
    </source>
</evidence>
<name>A0A6I4IJ37_9FLAO</name>
<comment type="caution">
    <text evidence="1">The sequence shown here is derived from an EMBL/GenBank/DDBJ whole genome shotgun (WGS) entry which is preliminary data.</text>
</comment>
<sequence>MIKTNNQREETIKKWNNKYIIDIENKEIFYFDAQRDWFVLFNYPNRFSEIENVYEKIIPKKTYVIYADSKYLVSSIIEMPGEFKMIEIYDEPPSLHTDLINLKNLTVLVD</sequence>
<dbReference type="EMBL" id="WQLW01000008">
    <property type="protein sequence ID" value="MVO09760.1"/>
    <property type="molecule type" value="Genomic_DNA"/>
</dbReference>
<dbReference type="Proteomes" id="UP000431264">
    <property type="component" value="Unassembled WGS sequence"/>
</dbReference>
<protein>
    <submittedName>
        <fullName evidence="1">Uncharacterized protein</fullName>
    </submittedName>
</protein>
<accession>A0A6I4IJ37</accession>
<evidence type="ECO:0000313" key="2">
    <source>
        <dbReference type="Proteomes" id="UP000431264"/>
    </source>
</evidence>
<dbReference type="AlphaFoldDB" id="A0A6I4IJ37"/>
<keyword evidence="2" id="KW-1185">Reference proteome</keyword>